<reference evidence="2" key="1">
    <citation type="journal article" date="2022" name="G3 (Bethesda)">
        <title>Unveiling the complete genome sequence of Alicyclobacillus acidoterrestris DSM 3922T, a taint-producing strain.</title>
        <authorList>
            <person name="Leonardo I.C."/>
            <person name="Barreto Crespo M.T."/>
            <person name="Gaspar F.B."/>
        </authorList>
    </citation>
    <scope>NUCLEOTIDE SEQUENCE [LARGE SCALE GENOMIC DNA]</scope>
    <source>
        <strain evidence="2">DSM 3922</strain>
    </source>
</reference>
<gene>
    <name evidence="1" type="ORF">K1I37_16420</name>
</gene>
<dbReference type="Proteomes" id="UP000829401">
    <property type="component" value="Chromosome"/>
</dbReference>
<proteinExistence type="predicted"/>
<protein>
    <submittedName>
        <fullName evidence="1">Sporulation protein YtxC</fullName>
    </submittedName>
</protein>
<dbReference type="InterPro" id="IPR014199">
    <property type="entry name" value="Spore_YtxC"/>
</dbReference>
<sequence length="348" mass="40199">MSYRRRGLRWRFLFLYRKWVYTVCRFLILLLDCSFVHDKASGVRKEFLKEGLVNVRTLNMTSENAFPALVDKLSSVRGVTIIHADGGHHALSVGYDEQAAEDLCNVLTTFLFSDWLFAWLQAALNQEYRHLSDDEIEYLTLVLVHEVRANELALGNRSFEEWYARTKAGMRTVLTTGKALSMEGVARFRLRWFLKSVTAASRERVQQFLLDREYEESVAMLRYLLETQPETAQELHVFSAPDRVWITDATGRLVRDREVTEAALSESTVDLSSEDLAMSILITRSPCKIVLHDMNEGAQWPSFAETLGRVFAERVRKCNHCSTCQQLKQAQYILPVDTSNDYRLKRNH</sequence>
<evidence type="ECO:0000313" key="2">
    <source>
        <dbReference type="Proteomes" id="UP000829401"/>
    </source>
</evidence>
<dbReference type="EMBL" id="CP080467">
    <property type="protein sequence ID" value="UNO48243.1"/>
    <property type="molecule type" value="Genomic_DNA"/>
</dbReference>
<dbReference type="KEGG" id="aaco:K1I37_16420"/>
<name>A0A9E6ZGK8_ALIAG</name>
<dbReference type="Pfam" id="PF08812">
    <property type="entry name" value="YtxC"/>
    <property type="match status" value="1"/>
</dbReference>
<dbReference type="AlphaFoldDB" id="A0A9E6ZGK8"/>
<organism evidence="1 2">
    <name type="scientific">Alicyclobacillus acidoterrestris (strain ATCC 49025 / DSM 3922 / CIP 106132 / NCIMB 13137 / GD3B)</name>
    <dbReference type="NCBI Taxonomy" id="1356854"/>
    <lineage>
        <taxon>Bacteria</taxon>
        <taxon>Bacillati</taxon>
        <taxon>Bacillota</taxon>
        <taxon>Bacilli</taxon>
        <taxon>Bacillales</taxon>
        <taxon>Alicyclobacillaceae</taxon>
        <taxon>Alicyclobacillus</taxon>
    </lineage>
</organism>
<evidence type="ECO:0000313" key="1">
    <source>
        <dbReference type="EMBL" id="UNO48243.1"/>
    </source>
</evidence>
<keyword evidence="2" id="KW-1185">Reference proteome</keyword>
<accession>A0A9E6ZGK8</accession>